<dbReference type="EMBL" id="CP060717">
    <property type="protein sequence ID" value="QNN65197.1"/>
    <property type="molecule type" value="Genomic_DNA"/>
</dbReference>
<accession>A0A7G9SBH2</accession>
<dbReference type="InterPro" id="IPR050291">
    <property type="entry name" value="CDF_Transporter"/>
</dbReference>
<dbReference type="Pfam" id="PF01545">
    <property type="entry name" value="Cation_efflux"/>
    <property type="match status" value="1"/>
</dbReference>
<feature type="region of interest" description="Disordered" evidence="8">
    <location>
        <begin position="1"/>
        <end position="24"/>
    </location>
</feature>
<dbReference type="GO" id="GO:0005886">
    <property type="term" value="C:plasma membrane"/>
    <property type="evidence" value="ECO:0007669"/>
    <property type="project" value="TreeGrafter"/>
</dbReference>
<dbReference type="GO" id="GO:0006882">
    <property type="term" value="P:intracellular zinc ion homeostasis"/>
    <property type="evidence" value="ECO:0007669"/>
    <property type="project" value="TreeGrafter"/>
</dbReference>
<evidence type="ECO:0000256" key="4">
    <source>
        <dbReference type="ARBA" id="ARBA00022475"/>
    </source>
</evidence>
<keyword evidence="3" id="KW-0813">Transport</keyword>
<keyword evidence="13" id="KW-1185">Reference proteome</keyword>
<dbReference type="NCBIfam" id="TIGR01297">
    <property type="entry name" value="CDF"/>
    <property type="match status" value="1"/>
</dbReference>
<comment type="similarity">
    <text evidence="2">Belongs to the cation diffusion facilitator (CDF) transporter (TC 2.A.4) family.</text>
</comment>
<evidence type="ECO:0000256" key="3">
    <source>
        <dbReference type="ARBA" id="ARBA00022448"/>
    </source>
</evidence>
<evidence type="ECO:0000256" key="7">
    <source>
        <dbReference type="ARBA" id="ARBA00023136"/>
    </source>
</evidence>
<feature type="domain" description="Cation efflux protein transmembrane" evidence="10">
    <location>
        <begin position="34"/>
        <end position="227"/>
    </location>
</feature>
<feature type="compositionally biased region" description="Basic residues" evidence="8">
    <location>
        <begin position="1"/>
        <end position="20"/>
    </location>
</feature>
<feature type="transmembrane region" description="Helical" evidence="9">
    <location>
        <begin position="58"/>
        <end position="80"/>
    </location>
</feature>
<dbReference type="PANTHER" id="PTHR43840:SF41">
    <property type="entry name" value="CATION-EFFLUX PUMP FIEF"/>
    <property type="match status" value="1"/>
</dbReference>
<keyword evidence="5 9" id="KW-0812">Transmembrane</keyword>
<dbReference type="GO" id="GO:0015341">
    <property type="term" value="F:zinc efflux antiporter activity"/>
    <property type="evidence" value="ECO:0007669"/>
    <property type="project" value="TreeGrafter"/>
</dbReference>
<dbReference type="Proteomes" id="UP000515955">
    <property type="component" value="Chromosome"/>
</dbReference>
<dbReference type="InterPro" id="IPR058533">
    <property type="entry name" value="Cation_efflux_TM"/>
</dbReference>
<proteinExistence type="inferred from homology"/>
<dbReference type="Gene3D" id="3.30.70.1350">
    <property type="entry name" value="Cation efflux protein, cytoplasmic domain"/>
    <property type="match status" value="1"/>
</dbReference>
<evidence type="ECO:0000256" key="2">
    <source>
        <dbReference type="ARBA" id="ARBA00008114"/>
    </source>
</evidence>
<name>A0A7G9SBH2_9SPHN</name>
<dbReference type="InterPro" id="IPR036837">
    <property type="entry name" value="Cation_efflux_CTD_sf"/>
</dbReference>
<evidence type="ECO:0000259" key="11">
    <source>
        <dbReference type="Pfam" id="PF16916"/>
    </source>
</evidence>
<protein>
    <submittedName>
        <fullName evidence="12">Cation diffusion facilitator family transporter</fullName>
    </submittedName>
</protein>
<dbReference type="Gene3D" id="1.20.1510.10">
    <property type="entry name" value="Cation efflux protein transmembrane domain"/>
    <property type="match status" value="1"/>
</dbReference>
<dbReference type="SUPFAM" id="SSF161111">
    <property type="entry name" value="Cation efflux protein transmembrane domain-like"/>
    <property type="match status" value="1"/>
</dbReference>
<dbReference type="GO" id="GO:0015093">
    <property type="term" value="F:ferrous iron transmembrane transporter activity"/>
    <property type="evidence" value="ECO:0007669"/>
    <property type="project" value="TreeGrafter"/>
</dbReference>
<feature type="domain" description="Cation efflux protein cytoplasmic" evidence="11">
    <location>
        <begin position="233"/>
        <end position="308"/>
    </location>
</feature>
<evidence type="ECO:0000256" key="1">
    <source>
        <dbReference type="ARBA" id="ARBA00004141"/>
    </source>
</evidence>
<dbReference type="SUPFAM" id="SSF160240">
    <property type="entry name" value="Cation efflux protein cytoplasmic domain-like"/>
    <property type="match status" value="1"/>
</dbReference>
<evidence type="ECO:0000256" key="6">
    <source>
        <dbReference type="ARBA" id="ARBA00022989"/>
    </source>
</evidence>
<evidence type="ECO:0000256" key="8">
    <source>
        <dbReference type="SAM" id="MobiDB-lite"/>
    </source>
</evidence>
<evidence type="ECO:0000313" key="12">
    <source>
        <dbReference type="EMBL" id="QNN65197.1"/>
    </source>
</evidence>
<dbReference type="AlphaFoldDB" id="A0A7G9SBH2"/>
<feature type="transmembrane region" description="Helical" evidence="9">
    <location>
        <begin position="32"/>
        <end position="52"/>
    </location>
</feature>
<evidence type="ECO:0000313" key="13">
    <source>
        <dbReference type="Proteomes" id="UP000515955"/>
    </source>
</evidence>
<dbReference type="InterPro" id="IPR027470">
    <property type="entry name" value="Cation_efflux_CTD"/>
</dbReference>
<gene>
    <name evidence="12" type="ORF">H9L12_00615</name>
</gene>
<evidence type="ECO:0000256" key="9">
    <source>
        <dbReference type="SAM" id="Phobius"/>
    </source>
</evidence>
<feature type="transmembrane region" description="Helical" evidence="9">
    <location>
        <begin position="202"/>
        <end position="219"/>
    </location>
</feature>
<dbReference type="InterPro" id="IPR002524">
    <property type="entry name" value="Cation_efflux"/>
</dbReference>
<dbReference type="KEGG" id="srhi:H9L12_00615"/>
<dbReference type="PANTHER" id="PTHR43840">
    <property type="entry name" value="MITOCHONDRIAL METAL TRANSPORTER 1-RELATED"/>
    <property type="match status" value="1"/>
</dbReference>
<sequence>MSGAHHHHSHGHGHGHGHHHSAGERATLTSRAAMASVSMAMFLIFLKAYAAWKTGSVAMLGSLADTALDLVASFVTLLGVRWAAMPADAEHRFGHGKAEALAALVQVILIAVSAIGIGWRAADRLLRGEATQGLELGIGVSVIAMVATFALLAYQRHVIRKTGSVAIQTDHVHYQSDLLLNLSVIVGLVLDQMLGWRLADPLLGFVIAAWLLYGAWSAASHSIDQLMDREWNEDERNAFLAAAREYPELAGLHDFRTRSSGAHRFAQFHVWVPEDWTVREAHDRMDACEEALQARFPGTEIIIHLDPEGHTDRETMLPSTLTEATK</sequence>
<dbReference type="InterPro" id="IPR027469">
    <property type="entry name" value="Cation_efflux_TMD_sf"/>
</dbReference>
<dbReference type="GO" id="GO:0015086">
    <property type="term" value="F:cadmium ion transmembrane transporter activity"/>
    <property type="evidence" value="ECO:0007669"/>
    <property type="project" value="TreeGrafter"/>
</dbReference>
<feature type="transmembrane region" description="Helical" evidence="9">
    <location>
        <begin position="101"/>
        <end position="122"/>
    </location>
</feature>
<comment type="subcellular location">
    <subcellularLocation>
        <location evidence="1">Membrane</location>
        <topology evidence="1">Multi-pass membrane protein</topology>
    </subcellularLocation>
</comment>
<keyword evidence="7 9" id="KW-0472">Membrane</keyword>
<dbReference type="Pfam" id="PF16916">
    <property type="entry name" value="ZT_dimer"/>
    <property type="match status" value="1"/>
</dbReference>
<organism evidence="12 13">
    <name type="scientific">Sphingomonas rhizophila</name>
    <dbReference type="NCBI Taxonomy" id="2071607"/>
    <lineage>
        <taxon>Bacteria</taxon>
        <taxon>Pseudomonadati</taxon>
        <taxon>Pseudomonadota</taxon>
        <taxon>Alphaproteobacteria</taxon>
        <taxon>Sphingomonadales</taxon>
        <taxon>Sphingomonadaceae</taxon>
        <taxon>Sphingomonas</taxon>
    </lineage>
</organism>
<evidence type="ECO:0000256" key="5">
    <source>
        <dbReference type="ARBA" id="ARBA00022692"/>
    </source>
</evidence>
<feature type="transmembrane region" description="Helical" evidence="9">
    <location>
        <begin position="134"/>
        <end position="154"/>
    </location>
</feature>
<reference evidence="12 13" key="1">
    <citation type="submission" date="2020-08" db="EMBL/GenBank/DDBJ databases">
        <title>Genome sequence of Sphingomonas rhizophila KACC 19189T.</title>
        <authorList>
            <person name="Hyun D.-W."/>
            <person name="Bae J.-W."/>
        </authorList>
    </citation>
    <scope>NUCLEOTIDE SEQUENCE [LARGE SCALE GENOMIC DNA]</scope>
    <source>
        <strain evidence="12 13">KACC 19189</strain>
    </source>
</reference>
<evidence type="ECO:0000259" key="10">
    <source>
        <dbReference type="Pfam" id="PF01545"/>
    </source>
</evidence>
<keyword evidence="6 9" id="KW-1133">Transmembrane helix</keyword>
<keyword evidence="4" id="KW-1003">Cell membrane</keyword>